<dbReference type="SUPFAM" id="SSF51182">
    <property type="entry name" value="RmlC-like cupins"/>
    <property type="match status" value="1"/>
</dbReference>
<evidence type="ECO:0000256" key="7">
    <source>
        <dbReference type="ARBA" id="ARBA00023235"/>
    </source>
</evidence>
<dbReference type="InterPro" id="IPR016305">
    <property type="entry name" value="Mannose-6-P_Isomerase"/>
</dbReference>
<dbReference type="Gene3D" id="2.60.120.10">
    <property type="entry name" value="Jelly Rolls"/>
    <property type="match status" value="2"/>
</dbReference>
<dbReference type="GO" id="GO:0009298">
    <property type="term" value="P:GDP-mannose biosynthetic process"/>
    <property type="evidence" value="ECO:0007669"/>
    <property type="project" value="InterPro"/>
</dbReference>
<dbReference type="PANTHER" id="PTHR10309">
    <property type="entry name" value="MANNOSE-6-PHOSPHATE ISOMERASE"/>
    <property type="match status" value="1"/>
</dbReference>
<dbReference type="GO" id="GO:0008270">
    <property type="term" value="F:zinc ion binding"/>
    <property type="evidence" value="ECO:0007669"/>
    <property type="project" value="InterPro"/>
</dbReference>
<feature type="binding site" evidence="11">
    <location>
        <position position="123"/>
    </location>
    <ligand>
        <name>Zn(2+)</name>
        <dbReference type="ChEBI" id="CHEBI:29105"/>
    </ligand>
</feature>
<dbReference type="GO" id="GO:0005975">
    <property type="term" value="P:carbohydrate metabolic process"/>
    <property type="evidence" value="ECO:0007669"/>
    <property type="project" value="InterPro"/>
</dbReference>
<feature type="domain" description="Phosphomannose isomerase type I catalytic" evidence="13">
    <location>
        <begin position="2"/>
        <end position="141"/>
    </location>
</feature>
<dbReference type="PIRSF" id="PIRSF001480">
    <property type="entry name" value="Mannose-6-phosphate_isomerase"/>
    <property type="match status" value="1"/>
</dbReference>
<proteinExistence type="inferred from homology"/>
<dbReference type="Gene3D" id="1.10.441.10">
    <property type="entry name" value="Phosphomannose Isomerase, domain 2"/>
    <property type="match status" value="1"/>
</dbReference>
<feature type="domain" description="Phosphomannose isomerase type I helical insertion" evidence="14">
    <location>
        <begin position="172"/>
        <end position="234"/>
    </location>
</feature>
<evidence type="ECO:0000259" key="13">
    <source>
        <dbReference type="Pfam" id="PF20511"/>
    </source>
</evidence>
<keyword evidence="5 11" id="KW-0479">Metal-binding</keyword>
<dbReference type="InterPro" id="IPR014710">
    <property type="entry name" value="RmlC-like_jellyroll"/>
</dbReference>
<feature type="active site" evidence="10">
    <location>
        <position position="272"/>
    </location>
</feature>
<name>A0AA88LAA2_ARTSF</name>
<dbReference type="Pfam" id="PF20511">
    <property type="entry name" value="PMI_typeI_cat"/>
    <property type="match status" value="1"/>
</dbReference>
<reference evidence="15" key="1">
    <citation type="submission" date="2023-07" db="EMBL/GenBank/DDBJ databases">
        <title>Chromosome-level genome assembly of Artemia franciscana.</title>
        <authorList>
            <person name="Jo E."/>
        </authorList>
    </citation>
    <scope>NUCLEOTIDE SEQUENCE</scope>
    <source>
        <tissue evidence="15">Whole body</tissue>
    </source>
</reference>
<dbReference type="PROSITE" id="PS00965">
    <property type="entry name" value="PMI_I_1"/>
    <property type="match status" value="1"/>
</dbReference>
<dbReference type="PANTHER" id="PTHR10309:SF0">
    <property type="entry name" value="MANNOSE-6-PHOSPHATE ISOMERASE"/>
    <property type="match status" value="1"/>
</dbReference>
<evidence type="ECO:0000256" key="9">
    <source>
        <dbReference type="ARBA" id="ARBA00030762"/>
    </source>
</evidence>
<evidence type="ECO:0000256" key="1">
    <source>
        <dbReference type="ARBA" id="ARBA00000757"/>
    </source>
</evidence>
<dbReference type="EMBL" id="JAVRJZ010000013">
    <property type="protein sequence ID" value="KAK2714030.1"/>
    <property type="molecule type" value="Genomic_DNA"/>
</dbReference>
<evidence type="ECO:0000313" key="15">
    <source>
        <dbReference type="EMBL" id="KAK2714030.1"/>
    </source>
</evidence>
<evidence type="ECO:0000256" key="10">
    <source>
        <dbReference type="PIRSR" id="PIRSR001480-1"/>
    </source>
</evidence>
<dbReference type="InterPro" id="IPR046458">
    <property type="entry name" value="PMI_typeI_hel"/>
</dbReference>
<dbReference type="InterPro" id="IPR011051">
    <property type="entry name" value="RmlC_Cupin_sf"/>
</dbReference>
<dbReference type="NCBIfam" id="TIGR00218">
    <property type="entry name" value="manA"/>
    <property type="match status" value="1"/>
</dbReference>
<dbReference type="PRINTS" id="PR00714">
    <property type="entry name" value="MAN6PISMRASE"/>
</dbReference>
<evidence type="ECO:0000256" key="4">
    <source>
        <dbReference type="ARBA" id="ARBA00011956"/>
    </source>
</evidence>
<feature type="binding site" evidence="11">
    <location>
        <position position="253"/>
    </location>
    <ligand>
        <name>Zn(2+)</name>
        <dbReference type="ChEBI" id="CHEBI:29105"/>
    </ligand>
</feature>
<comment type="catalytic activity">
    <reaction evidence="1">
        <text>D-mannose 6-phosphate = D-fructose 6-phosphate</text>
        <dbReference type="Rhea" id="RHEA:12356"/>
        <dbReference type="ChEBI" id="CHEBI:58735"/>
        <dbReference type="ChEBI" id="CHEBI:61527"/>
        <dbReference type="EC" id="5.3.1.8"/>
    </reaction>
</comment>
<dbReference type="AlphaFoldDB" id="A0AA88LAA2"/>
<dbReference type="PROSITE" id="PS00966">
    <property type="entry name" value="PMI_I_2"/>
    <property type="match status" value="1"/>
</dbReference>
<evidence type="ECO:0000256" key="11">
    <source>
        <dbReference type="PIRSR" id="PIRSR001480-2"/>
    </source>
</evidence>
<comment type="similarity">
    <text evidence="3">Belongs to the mannose-6-phosphate isomerase type 1 family.</text>
</comment>
<evidence type="ECO:0000256" key="8">
    <source>
        <dbReference type="ARBA" id="ARBA00029741"/>
    </source>
</evidence>
<evidence type="ECO:0000259" key="14">
    <source>
        <dbReference type="Pfam" id="PF20512"/>
    </source>
</evidence>
<comment type="cofactor">
    <cofactor evidence="11">
        <name>Zn(2+)</name>
        <dbReference type="ChEBI" id="CHEBI:29105"/>
    </cofactor>
    <text evidence="11">Binds 1 zinc ion per subunit.</text>
</comment>
<dbReference type="GO" id="GO:0004476">
    <property type="term" value="F:mannose-6-phosphate isomerase activity"/>
    <property type="evidence" value="ECO:0007669"/>
    <property type="project" value="UniProtKB-EC"/>
</dbReference>
<evidence type="ECO:0000313" key="16">
    <source>
        <dbReference type="Proteomes" id="UP001187531"/>
    </source>
</evidence>
<sequence length="394" mass="44086">MELKCSVQNYAWGKLGSSSSVARLHKQNISEKVPYAELWMGTHRSGPSFLKELDMSLYDFIAQNPTALSPEEIETFGIGLPFLFKVLSVAKALSIQAHPNKKHAELLHQLKPEHYKDANHKPEMTVPIFGDFEALCGFRPVEEVAEFVDKVPSLSMLIGDSNVSLLKVSAPNAVKESFSTLMTCPPNDVKAACEGFLLNSDVEESKKDDILVDLFKRIYKDFPDDVGCFCIYFMNFIHLKEGEAMFLGPNVPHAYLYGDCIECMACSDNVVRAGLTPKFKDVEVLCEMLDYESKSKGSYLVQWEREDLFTEVCKPPVPDFALARIKIDKINTEYQLLPRTGSIVIIITGEGVIDEGKNLEQGTILFIPAFKKLKIHSKSGLFLAYQAFTNVQSA</sequence>
<evidence type="ECO:0000256" key="3">
    <source>
        <dbReference type="ARBA" id="ARBA00010772"/>
    </source>
</evidence>
<comment type="caution">
    <text evidence="15">The sequence shown here is derived from an EMBL/GenBank/DDBJ whole genome shotgun (WGS) entry which is preliminary data.</text>
</comment>
<evidence type="ECO:0000256" key="6">
    <source>
        <dbReference type="ARBA" id="ARBA00022833"/>
    </source>
</evidence>
<keyword evidence="16" id="KW-1185">Reference proteome</keyword>
<accession>A0AA88LAA2</accession>
<evidence type="ECO:0000256" key="5">
    <source>
        <dbReference type="ARBA" id="ARBA00022723"/>
    </source>
</evidence>
<dbReference type="InterPro" id="IPR001250">
    <property type="entry name" value="Man6P_Isoase-1"/>
</dbReference>
<dbReference type="Proteomes" id="UP001187531">
    <property type="component" value="Unassembled WGS sequence"/>
</dbReference>
<keyword evidence="7" id="KW-0413">Isomerase</keyword>
<feature type="binding site" evidence="11">
    <location>
        <position position="96"/>
    </location>
    <ligand>
        <name>Zn(2+)</name>
        <dbReference type="ChEBI" id="CHEBI:29105"/>
    </ligand>
</feature>
<evidence type="ECO:0000256" key="2">
    <source>
        <dbReference type="ARBA" id="ARBA00004666"/>
    </source>
</evidence>
<dbReference type="EC" id="5.3.1.8" evidence="4"/>
<feature type="binding site" evidence="11">
    <location>
        <position position="98"/>
    </location>
    <ligand>
        <name>Zn(2+)</name>
        <dbReference type="ChEBI" id="CHEBI:29105"/>
    </ligand>
</feature>
<dbReference type="InterPro" id="IPR018050">
    <property type="entry name" value="Pmannose_isomerase-type1_CS"/>
</dbReference>
<organism evidence="15 16">
    <name type="scientific">Artemia franciscana</name>
    <name type="common">Brine shrimp</name>
    <name type="synonym">Artemia sanfranciscana</name>
    <dbReference type="NCBI Taxonomy" id="6661"/>
    <lineage>
        <taxon>Eukaryota</taxon>
        <taxon>Metazoa</taxon>
        <taxon>Ecdysozoa</taxon>
        <taxon>Arthropoda</taxon>
        <taxon>Crustacea</taxon>
        <taxon>Branchiopoda</taxon>
        <taxon>Anostraca</taxon>
        <taxon>Artemiidae</taxon>
        <taxon>Artemia</taxon>
    </lineage>
</organism>
<keyword evidence="6 11" id="KW-0862">Zinc</keyword>
<gene>
    <name evidence="15" type="ORF">QYM36_008584</name>
</gene>
<dbReference type="GO" id="GO:0005829">
    <property type="term" value="C:cytosol"/>
    <property type="evidence" value="ECO:0007669"/>
    <property type="project" value="TreeGrafter"/>
</dbReference>
<evidence type="ECO:0000256" key="12">
    <source>
        <dbReference type="RuleBase" id="RU004248"/>
    </source>
</evidence>
<dbReference type="CDD" id="cd07011">
    <property type="entry name" value="cupin_PMI_type_I_N"/>
    <property type="match status" value="1"/>
</dbReference>
<protein>
    <recommendedName>
        <fullName evidence="4">mannose-6-phosphate isomerase</fullName>
        <ecNumber evidence="4">5.3.1.8</ecNumber>
    </recommendedName>
    <alternativeName>
        <fullName evidence="8">Phosphohexomutase</fullName>
    </alternativeName>
    <alternativeName>
        <fullName evidence="9">Phosphomannose isomerase</fullName>
    </alternativeName>
</protein>
<comment type="pathway">
    <text evidence="2 12">Nucleotide-sugar biosynthesis; GDP-alpha-D-mannose biosynthesis; alpha-D-mannose 1-phosphate from D-fructose 6-phosphate: step 1/2.</text>
</comment>
<dbReference type="Pfam" id="PF20512">
    <property type="entry name" value="PMI_typeI_hel"/>
    <property type="match status" value="1"/>
</dbReference>
<dbReference type="InterPro" id="IPR046457">
    <property type="entry name" value="PMI_typeI_cat"/>
</dbReference>